<dbReference type="SUPFAM" id="SSF110296">
    <property type="entry name" value="Oligoxyloglucan reducing end-specific cellobiohydrolase"/>
    <property type="match status" value="1"/>
</dbReference>
<dbReference type="InterPro" id="IPR015943">
    <property type="entry name" value="WD40/YVTN_repeat-like_dom_sf"/>
</dbReference>
<evidence type="ECO:0000256" key="1">
    <source>
        <dbReference type="SAM" id="MobiDB-lite"/>
    </source>
</evidence>
<dbReference type="PANTHER" id="PTHR43739">
    <property type="entry name" value="XYLOGLUCANASE (EUROFUNG)"/>
    <property type="match status" value="1"/>
</dbReference>
<name>A0A8J3MXM6_9CHLR</name>
<feature type="region of interest" description="Disordered" evidence="1">
    <location>
        <begin position="197"/>
        <end position="216"/>
    </location>
</feature>
<feature type="compositionally biased region" description="Polar residues" evidence="1">
    <location>
        <begin position="200"/>
        <end position="216"/>
    </location>
</feature>
<organism evidence="2 3">
    <name type="scientific">Reticulibacter mediterranei</name>
    <dbReference type="NCBI Taxonomy" id="2778369"/>
    <lineage>
        <taxon>Bacteria</taxon>
        <taxon>Bacillati</taxon>
        <taxon>Chloroflexota</taxon>
        <taxon>Ktedonobacteria</taxon>
        <taxon>Ktedonobacterales</taxon>
        <taxon>Reticulibacteraceae</taxon>
        <taxon>Reticulibacter</taxon>
    </lineage>
</organism>
<keyword evidence="2" id="KW-0378">Hydrolase</keyword>
<reference evidence="2" key="1">
    <citation type="submission" date="2020-10" db="EMBL/GenBank/DDBJ databases">
        <title>Taxonomic study of unclassified bacteria belonging to the class Ktedonobacteria.</title>
        <authorList>
            <person name="Yabe S."/>
            <person name="Wang C.M."/>
            <person name="Zheng Y."/>
            <person name="Sakai Y."/>
            <person name="Cavaletti L."/>
            <person name="Monciardini P."/>
            <person name="Donadio S."/>
        </authorList>
    </citation>
    <scope>NUCLEOTIDE SEQUENCE</scope>
    <source>
        <strain evidence="2">ID150040</strain>
    </source>
</reference>
<dbReference type="GO" id="GO:0016787">
    <property type="term" value="F:hydrolase activity"/>
    <property type="evidence" value="ECO:0007669"/>
    <property type="project" value="UniProtKB-KW"/>
</dbReference>
<accession>A0A8J3MXM6</accession>
<dbReference type="InterPro" id="IPR052025">
    <property type="entry name" value="Xyloglucanase_GH74"/>
</dbReference>
<gene>
    <name evidence="2" type="ORF">KSF_011820</name>
</gene>
<dbReference type="GO" id="GO:0010411">
    <property type="term" value="P:xyloglucan metabolic process"/>
    <property type="evidence" value="ECO:0007669"/>
    <property type="project" value="TreeGrafter"/>
</dbReference>
<protein>
    <submittedName>
        <fullName evidence="2">Glycosyl hydrolase</fullName>
    </submittedName>
</protein>
<dbReference type="RefSeq" id="WP_220202049.1">
    <property type="nucleotide sequence ID" value="NZ_BNJK01000001.1"/>
</dbReference>
<evidence type="ECO:0000313" key="2">
    <source>
        <dbReference type="EMBL" id="GHO91134.1"/>
    </source>
</evidence>
<dbReference type="Pfam" id="PF15899">
    <property type="entry name" value="BNR_6"/>
    <property type="match status" value="1"/>
</dbReference>
<dbReference type="CDD" id="cd15482">
    <property type="entry name" value="Sialidase_non-viral"/>
    <property type="match status" value="2"/>
</dbReference>
<proteinExistence type="predicted"/>
<dbReference type="Proteomes" id="UP000597444">
    <property type="component" value="Unassembled WGS sequence"/>
</dbReference>
<dbReference type="Gene3D" id="2.130.10.10">
    <property type="entry name" value="YVTN repeat-like/Quinoprotein amine dehydrogenase"/>
    <property type="match status" value="3"/>
</dbReference>
<evidence type="ECO:0000313" key="3">
    <source>
        <dbReference type="Proteomes" id="UP000597444"/>
    </source>
</evidence>
<sequence>MTILYTAFDKGLAVARRRNGEWEVSFHLTKSYPECLAVDPLHPQYVYCGTTYQGLWQSTDAGTTWEKTGEGIPSGQVTAVAVSGLDQANGSGIVYAGTEPSTLFRSEDQGKSWQELTALLALPSASTWRFPPRPWISHIRWIAPDPLVAGRVFAAIEAGALVRSLDYGQTWEDRTPNGPLDTHTLALPQLAPNRLYSASGDGSDQPGTGFVQSDNAGETWFRPNGGLAHHYLWSIAVDPGNPETVVISAAHGPQQAHNLFTPEAVIYRRSSGSSWHMVSDGLPPARGSLASVLTSHEAEPGVFYAANNHGVFRSTDSGLSWEALPIPWPAGTHFGRAHAIVVVPE</sequence>
<comment type="caution">
    <text evidence="2">The sequence shown here is derived from an EMBL/GenBank/DDBJ whole genome shotgun (WGS) entry which is preliminary data.</text>
</comment>
<dbReference type="PANTHER" id="PTHR43739:SF5">
    <property type="entry name" value="EXO-ALPHA-SIALIDASE"/>
    <property type="match status" value="1"/>
</dbReference>
<keyword evidence="3" id="KW-1185">Reference proteome</keyword>
<dbReference type="EMBL" id="BNJK01000001">
    <property type="protein sequence ID" value="GHO91134.1"/>
    <property type="molecule type" value="Genomic_DNA"/>
</dbReference>
<dbReference type="AlphaFoldDB" id="A0A8J3MXM6"/>
<dbReference type="InterPro" id="IPR002860">
    <property type="entry name" value="BNR_rpt"/>
</dbReference>